<keyword evidence="3" id="KW-1185">Reference proteome</keyword>
<dbReference type="GO" id="GO:0016787">
    <property type="term" value="F:hydrolase activity"/>
    <property type="evidence" value="ECO:0007669"/>
    <property type="project" value="UniProtKB-KW"/>
</dbReference>
<dbReference type="InterPro" id="IPR007404">
    <property type="entry name" value="YdjM-like"/>
</dbReference>
<keyword evidence="1" id="KW-1133">Transmembrane helix</keyword>
<dbReference type="EMBL" id="JAVKGS010000002">
    <property type="protein sequence ID" value="MDR5691937.1"/>
    <property type="molecule type" value="Genomic_DNA"/>
</dbReference>
<keyword evidence="1" id="KW-0472">Membrane</keyword>
<keyword evidence="2" id="KW-0378">Hydrolase</keyword>
<feature type="transmembrane region" description="Helical" evidence="1">
    <location>
        <begin position="110"/>
        <end position="130"/>
    </location>
</feature>
<protein>
    <submittedName>
        <fullName evidence="2">Metal-dependent hydrolase</fullName>
    </submittedName>
</protein>
<evidence type="ECO:0000313" key="3">
    <source>
        <dbReference type="Proteomes" id="UP001260072"/>
    </source>
</evidence>
<feature type="transmembrane region" description="Helical" evidence="1">
    <location>
        <begin position="137"/>
        <end position="157"/>
    </location>
</feature>
<gene>
    <name evidence="2" type="ORF">RH861_07655</name>
</gene>
<name>A0ABU1FJK1_9MICO</name>
<reference evidence="3" key="1">
    <citation type="submission" date="2023-07" db="EMBL/GenBank/DDBJ databases">
        <title>Description of three actinobacteria isolated from air of manufacturing shop in a pharmaceutical factory.</title>
        <authorList>
            <person name="Zhang D.-F."/>
        </authorList>
    </citation>
    <scope>NUCLEOTIDE SEQUENCE [LARGE SCALE GENOMIC DNA]</scope>
    <source>
        <strain evidence="3">CCTCC AB 2011122</strain>
    </source>
</reference>
<evidence type="ECO:0000313" key="2">
    <source>
        <dbReference type="EMBL" id="MDR5691937.1"/>
    </source>
</evidence>
<comment type="caution">
    <text evidence="2">The sequence shown here is derived from an EMBL/GenBank/DDBJ whole genome shotgun (WGS) entry which is preliminary data.</text>
</comment>
<organism evidence="2 3">
    <name type="scientific">Agromyces indicus</name>
    <dbReference type="NCBI Taxonomy" id="758919"/>
    <lineage>
        <taxon>Bacteria</taxon>
        <taxon>Bacillati</taxon>
        <taxon>Actinomycetota</taxon>
        <taxon>Actinomycetes</taxon>
        <taxon>Micrococcales</taxon>
        <taxon>Microbacteriaceae</taxon>
        <taxon>Agromyces</taxon>
    </lineage>
</organism>
<keyword evidence="1" id="KW-0812">Transmembrane</keyword>
<evidence type="ECO:0000256" key="1">
    <source>
        <dbReference type="SAM" id="Phobius"/>
    </source>
</evidence>
<sequence>MMGVTHATSGAAAWIAITSTMPVITFGAYPLDPVGVLAGTAVCAGAALLPDADHHSATIARSVPVLGRLATGTVGVFAGGHRQGAHSAIAIGVVAAAAWALTLLTVPTEAFGTIAVGAGIGTAALTAFGLKARRYAPSWPVAWLLGVLLGAFIVVFAPDQVGWFPLAVTVGFVAHLAGDFLTTGGLPGLLWPWVLRPPEQLRPVPVINRIWLPNGFVALPVLGDTGSYREALFGTLLALYCFAGFAHEGLVLAGVDLLALLATDAANPTGGTP</sequence>
<dbReference type="Pfam" id="PF04307">
    <property type="entry name" value="YdjM"/>
    <property type="match status" value="1"/>
</dbReference>
<proteinExistence type="predicted"/>
<dbReference type="RefSeq" id="WP_310520516.1">
    <property type="nucleotide sequence ID" value="NZ_BAABBS010000002.1"/>
</dbReference>
<feature type="transmembrane region" description="Helical" evidence="1">
    <location>
        <begin position="163"/>
        <end position="191"/>
    </location>
</feature>
<accession>A0ABU1FJK1</accession>
<dbReference type="Proteomes" id="UP001260072">
    <property type="component" value="Unassembled WGS sequence"/>
</dbReference>
<feature type="transmembrane region" description="Helical" evidence="1">
    <location>
        <begin position="85"/>
        <end position="104"/>
    </location>
</feature>